<evidence type="ECO:0000313" key="2">
    <source>
        <dbReference type="EMBL" id="KAG0573745.1"/>
    </source>
</evidence>
<reference evidence="2" key="1">
    <citation type="submission" date="2020-06" db="EMBL/GenBank/DDBJ databases">
        <title>WGS assembly of Ceratodon purpureus strain R40.</title>
        <authorList>
            <person name="Carey S.B."/>
            <person name="Jenkins J."/>
            <person name="Shu S."/>
            <person name="Lovell J.T."/>
            <person name="Sreedasyam A."/>
            <person name="Maumus F."/>
            <person name="Tiley G.P."/>
            <person name="Fernandez-Pozo N."/>
            <person name="Barry K."/>
            <person name="Chen C."/>
            <person name="Wang M."/>
            <person name="Lipzen A."/>
            <person name="Daum C."/>
            <person name="Saski C.A."/>
            <person name="Payton A.C."/>
            <person name="Mcbreen J.C."/>
            <person name="Conrad R.E."/>
            <person name="Kollar L.M."/>
            <person name="Olsson S."/>
            <person name="Huttunen S."/>
            <person name="Landis J.B."/>
            <person name="Wickett N.J."/>
            <person name="Johnson M.G."/>
            <person name="Rensing S.A."/>
            <person name="Grimwood J."/>
            <person name="Schmutz J."/>
            <person name="Mcdaniel S.F."/>
        </authorList>
    </citation>
    <scope>NUCLEOTIDE SEQUENCE</scope>
    <source>
        <strain evidence="2">R40</strain>
    </source>
</reference>
<evidence type="ECO:0000256" key="1">
    <source>
        <dbReference type="SAM" id="SignalP"/>
    </source>
</evidence>
<dbReference type="AlphaFoldDB" id="A0A8T0HSM8"/>
<dbReference type="EMBL" id="CM026426">
    <property type="protein sequence ID" value="KAG0573745.1"/>
    <property type="molecule type" value="Genomic_DNA"/>
</dbReference>
<feature type="chain" id="PRO_5035767428" evidence="1">
    <location>
        <begin position="25"/>
        <end position="63"/>
    </location>
</feature>
<keyword evidence="3" id="KW-1185">Reference proteome</keyword>
<sequence>MFGILCHLTLLFKTLLFTRRPFEAHMSFEFFLVSQFTFVKSPDLTAVITLNDCGLVDDLVNPG</sequence>
<evidence type="ECO:0000313" key="3">
    <source>
        <dbReference type="Proteomes" id="UP000822688"/>
    </source>
</evidence>
<dbReference type="Proteomes" id="UP000822688">
    <property type="component" value="Chromosome V"/>
</dbReference>
<name>A0A8T0HSM8_CERPU</name>
<keyword evidence="1" id="KW-0732">Signal</keyword>
<feature type="signal peptide" evidence="1">
    <location>
        <begin position="1"/>
        <end position="24"/>
    </location>
</feature>
<organism evidence="2 3">
    <name type="scientific">Ceratodon purpureus</name>
    <name type="common">Fire moss</name>
    <name type="synonym">Dicranum purpureum</name>
    <dbReference type="NCBI Taxonomy" id="3225"/>
    <lineage>
        <taxon>Eukaryota</taxon>
        <taxon>Viridiplantae</taxon>
        <taxon>Streptophyta</taxon>
        <taxon>Embryophyta</taxon>
        <taxon>Bryophyta</taxon>
        <taxon>Bryophytina</taxon>
        <taxon>Bryopsida</taxon>
        <taxon>Dicranidae</taxon>
        <taxon>Pseudoditrichales</taxon>
        <taxon>Ditrichaceae</taxon>
        <taxon>Ceratodon</taxon>
    </lineage>
</organism>
<protein>
    <submittedName>
        <fullName evidence="2">Uncharacterized protein</fullName>
    </submittedName>
</protein>
<gene>
    <name evidence="2" type="ORF">KC19_VG205900</name>
</gene>
<accession>A0A8T0HSM8</accession>
<comment type="caution">
    <text evidence="2">The sequence shown here is derived from an EMBL/GenBank/DDBJ whole genome shotgun (WGS) entry which is preliminary data.</text>
</comment>
<proteinExistence type="predicted"/>